<feature type="region of interest" description="Disordered" evidence="1">
    <location>
        <begin position="25"/>
        <end position="67"/>
    </location>
</feature>
<dbReference type="RefSeq" id="WP_162669872.1">
    <property type="nucleotide sequence ID" value="NZ_LR593886.1"/>
</dbReference>
<dbReference type="EMBL" id="LR593886">
    <property type="protein sequence ID" value="VTR95462.1"/>
    <property type="molecule type" value="Genomic_DNA"/>
</dbReference>
<proteinExistence type="predicted"/>
<gene>
    <name evidence="2" type="ORF">SOIL9_22520</name>
</gene>
<dbReference type="KEGG" id="gms:SOIL9_22520"/>
<dbReference type="Proteomes" id="UP000464178">
    <property type="component" value="Chromosome"/>
</dbReference>
<feature type="compositionally biased region" description="Basic and acidic residues" evidence="1">
    <location>
        <begin position="34"/>
        <end position="45"/>
    </location>
</feature>
<evidence type="ECO:0000313" key="3">
    <source>
        <dbReference type="Proteomes" id="UP000464178"/>
    </source>
</evidence>
<protein>
    <recommendedName>
        <fullName evidence="4">Lipoprotein</fullName>
    </recommendedName>
</protein>
<reference evidence="2 3" key="1">
    <citation type="submission" date="2019-05" db="EMBL/GenBank/DDBJ databases">
        <authorList>
            <consortium name="Science for Life Laboratories"/>
        </authorList>
    </citation>
    <scope>NUCLEOTIDE SEQUENCE [LARGE SCALE GENOMIC DNA]</scope>
    <source>
        <strain evidence="2">Soil9</strain>
    </source>
</reference>
<evidence type="ECO:0008006" key="4">
    <source>
        <dbReference type="Google" id="ProtNLM"/>
    </source>
</evidence>
<evidence type="ECO:0000313" key="2">
    <source>
        <dbReference type="EMBL" id="VTR95462.1"/>
    </source>
</evidence>
<dbReference type="AlphaFoldDB" id="A0A6P2D7I9"/>
<accession>A0A6P2D7I9</accession>
<organism evidence="2 3">
    <name type="scientific">Gemmata massiliana</name>
    <dbReference type="NCBI Taxonomy" id="1210884"/>
    <lineage>
        <taxon>Bacteria</taxon>
        <taxon>Pseudomonadati</taxon>
        <taxon>Planctomycetota</taxon>
        <taxon>Planctomycetia</taxon>
        <taxon>Gemmatales</taxon>
        <taxon>Gemmataceae</taxon>
        <taxon>Gemmata</taxon>
    </lineage>
</organism>
<sequence length="287" mass="30608">MLCRYIPLVAAIGILVGCKKNPEGDSSTTYTIKIRSEQAGDRTEEVESESGTSDTVAKGKNEKEKRDKKVEYHEEIIEMPAGAVKPTKLTRTYKVAQQFDSKTGTMKPLPYEGKTVAIEKKGANYTFTVDGKKLSAQDAGDLTREFSKANAGKIDDFLPKSAVKVGESWTIDPAGVKALGAIPLPIDLARSKITGKLDRVYTKDGKPWGVVSLDCDLAVGSAAGAPGMGSATGTIKMTGGFDTVIDGSSREGTMTLSTKMDAVIKDVRGEMKIAVDMTATKTVQNAK</sequence>
<keyword evidence="3" id="KW-1185">Reference proteome</keyword>
<name>A0A6P2D7I9_9BACT</name>
<evidence type="ECO:0000256" key="1">
    <source>
        <dbReference type="SAM" id="MobiDB-lite"/>
    </source>
</evidence>
<feature type="compositionally biased region" description="Basic and acidic residues" evidence="1">
    <location>
        <begin position="57"/>
        <end position="67"/>
    </location>
</feature>
<dbReference type="PROSITE" id="PS51257">
    <property type="entry name" value="PROKAR_LIPOPROTEIN"/>
    <property type="match status" value="1"/>
</dbReference>